<dbReference type="SUPFAM" id="SSF56672">
    <property type="entry name" value="DNA/RNA polymerases"/>
    <property type="match status" value="1"/>
</dbReference>
<dbReference type="Pfam" id="PF25597">
    <property type="entry name" value="SH3_retrovirus"/>
    <property type="match status" value="1"/>
</dbReference>
<evidence type="ECO:0000259" key="2">
    <source>
        <dbReference type="Pfam" id="PF07727"/>
    </source>
</evidence>
<dbReference type="CDD" id="cd09272">
    <property type="entry name" value="RNase_HI_RT_Ty1"/>
    <property type="match status" value="1"/>
</dbReference>
<evidence type="ECO:0000259" key="3">
    <source>
        <dbReference type="Pfam" id="PF25597"/>
    </source>
</evidence>
<dbReference type="InterPro" id="IPR057670">
    <property type="entry name" value="SH3_retrovirus"/>
</dbReference>
<dbReference type="InterPro" id="IPR036397">
    <property type="entry name" value="RNaseH_sf"/>
</dbReference>
<dbReference type="PANTHER" id="PTHR11439:SF455">
    <property type="entry name" value="RLK (RECEPTOR-LIKE PROTEIN KINASE) 8, PUTATIVE-RELATED"/>
    <property type="match status" value="1"/>
</dbReference>
<dbReference type="GO" id="GO:0003676">
    <property type="term" value="F:nucleic acid binding"/>
    <property type="evidence" value="ECO:0007669"/>
    <property type="project" value="InterPro"/>
</dbReference>
<dbReference type="Proteomes" id="UP000288805">
    <property type="component" value="Unassembled WGS sequence"/>
</dbReference>
<dbReference type="Gene3D" id="3.30.420.10">
    <property type="entry name" value="Ribonuclease H-like superfamily/Ribonuclease H"/>
    <property type="match status" value="1"/>
</dbReference>
<feature type="compositionally biased region" description="Low complexity" evidence="1">
    <location>
        <begin position="159"/>
        <end position="173"/>
    </location>
</feature>
<dbReference type="InterPro" id="IPR013103">
    <property type="entry name" value="RVT_2"/>
</dbReference>
<proteinExistence type="predicted"/>
<dbReference type="EMBL" id="QGNW01002499">
    <property type="protein sequence ID" value="RVW19261.1"/>
    <property type="molecule type" value="Genomic_DNA"/>
</dbReference>
<evidence type="ECO:0000313" key="4">
    <source>
        <dbReference type="EMBL" id="RVW19261.1"/>
    </source>
</evidence>
<organism evidence="4 5">
    <name type="scientific">Vitis vinifera</name>
    <name type="common">Grape</name>
    <dbReference type="NCBI Taxonomy" id="29760"/>
    <lineage>
        <taxon>Eukaryota</taxon>
        <taxon>Viridiplantae</taxon>
        <taxon>Streptophyta</taxon>
        <taxon>Embryophyta</taxon>
        <taxon>Tracheophyta</taxon>
        <taxon>Spermatophyta</taxon>
        <taxon>Magnoliopsida</taxon>
        <taxon>eudicotyledons</taxon>
        <taxon>Gunneridae</taxon>
        <taxon>Pentapetalae</taxon>
        <taxon>rosids</taxon>
        <taxon>Vitales</taxon>
        <taxon>Vitaceae</taxon>
        <taxon>Viteae</taxon>
        <taxon>Vitis</taxon>
    </lineage>
</organism>
<dbReference type="InterPro" id="IPR012337">
    <property type="entry name" value="RNaseH-like_sf"/>
</dbReference>
<feature type="domain" description="Retroviral polymerase SH3-like" evidence="3">
    <location>
        <begin position="80"/>
        <end position="122"/>
    </location>
</feature>
<dbReference type="SUPFAM" id="SSF53098">
    <property type="entry name" value="Ribonuclease H-like"/>
    <property type="match status" value="1"/>
</dbReference>
<dbReference type="Pfam" id="PF07727">
    <property type="entry name" value="RVT_2"/>
    <property type="match status" value="1"/>
</dbReference>
<dbReference type="InterPro" id="IPR043502">
    <property type="entry name" value="DNA/RNA_pol_sf"/>
</dbReference>
<sequence>MELLNLLILASKAHLHTSGIHHQLSYPYTPAQNGRAERKHRHVTETGLALLFHSHISPRFWFDACNLYHQPVAHSTSWCIPCIFLGYSPSHKGFRCLEPTTSRLYITRHAQFDETHFPTVPSSQAQPLSSLHISNFLEPRLHHIDPSPPSLTFPSPHIPRSNSSPCSSLPPLASSPHSIELDVDSSSSLGSHPMITRAKAGIFKTRHPVNLGVLGFSGLLSAFLASTEPKGFKSAAKNPTWLAAMDEEVQALQQNGYTQVLGLDYTDTFSPVVKATTVRVVLSLAVTNKWPLRQLDVKNTFLNGTLTEHVYMEQPPGYIDSRFPTHVCLLKKALYGLKQAPRAWFQRFSSFFLTLGFSSSRVDTSLFVFHQQSSLIYLLLYVDDIIVTGNNPSLLDSFTCKLHSEFATKDLGSLSYFLGLEASPTPDGLFIGQLKYARDILTLTQLLDSKPVHTPMVVSQHLTVAGFPFSNPTLYRSLVGALQYLPITRLDIAHAVNSVSQFLHAPTIDHFLAVKRILRYVKGTLHFGLTFCPSTIPSALVAYSDADWAGCPDTRRSTIRLLYLSCCESEYRALAMTAAELLWLTHLLHDLNVPIPQQPYSYVTTKVLSF</sequence>
<evidence type="ECO:0000313" key="5">
    <source>
        <dbReference type="Proteomes" id="UP000288805"/>
    </source>
</evidence>
<accession>A0A438C7P3</accession>
<name>A0A438C7P3_VITVI</name>
<evidence type="ECO:0000256" key="1">
    <source>
        <dbReference type="SAM" id="MobiDB-lite"/>
    </source>
</evidence>
<gene>
    <name evidence="4" type="primary">RE1_840</name>
    <name evidence="4" type="ORF">CK203_095861</name>
</gene>
<protein>
    <submittedName>
        <fullName evidence="4">Retrovirus-related Pol polyprotein from transposon RE1</fullName>
    </submittedName>
</protein>
<comment type="caution">
    <text evidence="4">The sequence shown here is derived from an EMBL/GenBank/DDBJ whole genome shotgun (WGS) entry which is preliminary data.</text>
</comment>
<dbReference type="PANTHER" id="PTHR11439">
    <property type="entry name" value="GAG-POL-RELATED RETROTRANSPOSON"/>
    <property type="match status" value="1"/>
</dbReference>
<dbReference type="AlphaFoldDB" id="A0A438C7P3"/>
<feature type="region of interest" description="Disordered" evidence="1">
    <location>
        <begin position="148"/>
        <end position="173"/>
    </location>
</feature>
<feature type="domain" description="Reverse transcriptase Ty1/copia-type" evidence="2">
    <location>
        <begin position="254"/>
        <end position="457"/>
    </location>
</feature>
<reference evidence="4 5" key="1">
    <citation type="journal article" date="2018" name="PLoS Genet.">
        <title>Population sequencing reveals clonal diversity and ancestral inbreeding in the grapevine cultivar Chardonnay.</title>
        <authorList>
            <person name="Roach M.J."/>
            <person name="Johnson D.L."/>
            <person name="Bohlmann J."/>
            <person name="van Vuuren H.J."/>
            <person name="Jones S.J."/>
            <person name="Pretorius I.S."/>
            <person name="Schmidt S.A."/>
            <person name="Borneman A.R."/>
        </authorList>
    </citation>
    <scope>NUCLEOTIDE SEQUENCE [LARGE SCALE GENOMIC DNA]</scope>
    <source>
        <strain evidence="5">cv. Chardonnay</strain>
        <tissue evidence="4">Leaf</tissue>
    </source>
</reference>